<name>A0A0G1IA20_9BACT</name>
<organism evidence="1 2">
    <name type="scientific">Candidatus Giovannonibacteria bacterium GW2011_GWB1_44_23</name>
    <dbReference type="NCBI Taxonomy" id="1618652"/>
    <lineage>
        <taxon>Bacteria</taxon>
        <taxon>Candidatus Giovannoniibacteriota</taxon>
    </lineage>
</organism>
<evidence type="ECO:0000313" key="1">
    <source>
        <dbReference type="EMBL" id="KKT56296.1"/>
    </source>
</evidence>
<gene>
    <name evidence="1" type="ORF">UW49_C0016G0021</name>
</gene>
<dbReference type="Proteomes" id="UP000033977">
    <property type="component" value="Unassembled WGS sequence"/>
</dbReference>
<dbReference type="AlphaFoldDB" id="A0A0G1IA20"/>
<evidence type="ECO:0000313" key="2">
    <source>
        <dbReference type="Proteomes" id="UP000033977"/>
    </source>
</evidence>
<accession>A0A0G1IA20</accession>
<dbReference type="EMBL" id="LCIN01000016">
    <property type="protein sequence ID" value="KKT56296.1"/>
    <property type="molecule type" value="Genomic_DNA"/>
</dbReference>
<comment type="caution">
    <text evidence="1">The sequence shown here is derived from an EMBL/GenBank/DDBJ whole genome shotgun (WGS) entry which is preliminary data.</text>
</comment>
<reference evidence="1 2" key="1">
    <citation type="journal article" date="2015" name="Nature">
        <title>rRNA introns, odd ribosomes, and small enigmatic genomes across a large radiation of phyla.</title>
        <authorList>
            <person name="Brown C.T."/>
            <person name="Hug L.A."/>
            <person name="Thomas B.C."/>
            <person name="Sharon I."/>
            <person name="Castelle C.J."/>
            <person name="Singh A."/>
            <person name="Wilkins M.J."/>
            <person name="Williams K.H."/>
            <person name="Banfield J.F."/>
        </authorList>
    </citation>
    <scope>NUCLEOTIDE SEQUENCE [LARGE SCALE GENOMIC DNA]</scope>
</reference>
<proteinExistence type="predicted"/>
<sequence>METNLKKKFIKFEILTWSIIAGLSRGKKVYKDGLKEFEKENFKKFLRKELRYRFGNNYLPADSETHIANLNKFKEDIDAKYAPILQGGKIYFGRIQKIVNLYLKYRWICFDERMPIHCPIDSLVLKKLDLPHINWTAMTAGQYREILKKAEKNTGGIEKIAEWEMDLFNKNNITYKV</sequence>
<protein>
    <submittedName>
        <fullName evidence="1">Uncharacterized protein</fullName>
    </submittedName>
</protein>